<reference evidence="13 14" key="1">
    <citation type="submission" date="2019-04" db="EMBL/GenBank/DDBJ databases">
        <title>Streptomyces lasaliensis sp.nov., an Actinomycete isolated from soil which produces the polyether antibiotic lasalocid.</title>
        <authorList>
            <person name="Erwin G."/>
            <person name="Haber C."/>
        </authorList>
    </citation>
    <scope>NUCLEOTIDE SEQUENCE [LARGE SCALE GENOMIC DNA]</scope>
    <source>
        <strain evidence="13 14">DSM 40089</strain>
    </source>
</reference>
<protein>
    <submittedName>
        <fullName evidence="13">Chaplin</fullName>
    </submittedName>
</protein>
<evidence type="ECO:0000256" key="8">
    <source>
        <dbReference type="PROSITE-ProRule" id="PRU01232"/>
    </source>
</evidence>
<keyword evidence="3" id="KW-0964">Secreted</keyword>
<dbReference type="GO" id="GO:0007155">
    <property type="term" value="P:cell adhesion"/>
    <property type="evidence" value="ECO:0007669"/>
    <property type="project" value="UniProtKB-KW"/>
</dbReference>
<evidence type="ECO:0000256" key="2">
    <source>
        <dbReference type="ARBA" id="ARBA00022512"/>
    </source>
</evidence>
<feature type="compositionally biased region" description="Gly residues" evidence="9">
    <location>
        <begin position="189"/>
        <end position="201"/>
    </location>
</feature>
<dbReference type="PROSITE" id="PS50847">
    <property type="entry name" value="GRAM_POS_ANCHORING"/>
    <property type="match status" value="1"/>
</dbReference>
<dbReference type="PROSITE" id="PS51884">
    <property type="entry name" value="CHAPLIN"/>
    <property type="match status" value="2"/>
</dbReference>
<sequence length="257" mass="24055">MRQVTRKGLMTMAAATGVIAAAGGYAHADSGATGSTSHSPGVLSGNTVQVPVHVPVNVCGNTVNVVGALNPSVGNACTNTGQPDGKPRGHGGSHQGGSHGGSHTGGGSGAHGGSGGAQAGGHTGGSPGVGSGNQVQVPVDVPVNVCGNSVSVIGVGNAVLGNDCADAAHPGDRGPHHPGKPGHPHHPGKPGGGVESQGGPSGHLTPAGSAAQAAGRGDVGAQLAHTGGDVPLGLALPAGAGALLAGAVLYRRARASA</sequence>
<feature type="domain" description="Chaplin" evidence="12">
    <location>
        <begin position="126"/>
        <end position="166"/>
    </location>
</feature>
<keyword evidence="2" id="KW-0134">Cell wall</keyword>
<dbReference type="Pfam" id="PF03777">
    <property type="entry name" value="ChpA-C"/>
    <property type="match status" value="2"/>
</dbReference>
<evidence type="ECO:0000256" key="10">
    <source>
        <dbReference type="SAM" id="SignalP"/>
    </source>
</evidence>
<dbReference type="PROSITE" id="PS51318">
    <property type="entry name" value="TAT"/>
    <property type="match status" value="1"/>
</dbReference>
<evidence type="ECO:0000256" key="7">
    <source>
        <dbReference type="ARBA" id="ARBA00023088"/>
    </source>
</evidence>
<comment type="subcellular location">
    <subcellularLocation>
        <location evidence="1">Secreted</location>
        <location evidence="1">Cell wall</location>
    </subcellularLocation>
</comment>
<feature type="signal peptide" evidence="10">
    <location>
        <begin position="1"/>
        <end position="28"/>
    </location>
</feature>
<feature type="compositionally biased region" description="Gly residues" evidence="9">
    <location>
        <begin position="90"/>
        <end position="131"/>
    </location>
</feature>
<keyword evidence="5" id="KW-0130">Cell adhesion</keyword>
<keyword evidence="6 8" id="KW-0034">Amyloid</keyword>
<dbReference type="InterPro" id="IPR019931">
    <property type="entry name" value="LPXTG_anchor"/>
</dbReference>
<evidence type="ECO:0000256" key="5">
    <source>
        <dbReference type="ARBA" id="ARBA00022889"/>
    </source>
</evidence>
<evidence type="ECO:0000256" key="3">
    <source>
        <dbReference type="ARBA" id="ARBA00022525"/>
    </source>
</evidence>
<evidence type="ECO:0000256" key="4">
    <source>
        <dbReference type="ARBA" id="ARBA00022729"/>
    </source>
</evidence>
<keyword evidence="4 10" id="KW-0732">Signal</keyword>
<name>A0A4U5WXU3_STRGB</name>
<feature type="region of interest" description="Disordered" evidence="9">
    <location>
        <begin position="77"/>
        <end position="135"/>
    </location>
</feature>
<comment type="caution">
    <text evidence="13">The sequence shown here is derived from an EMBL/GenBank/DDBJ whole genome shotgun (WGS) entry which is preliminary data.</text>
</comment>
<dbReference type="InterPro" id="IPR005528">
    <property type="entry name" value="ChpA-H"/>
</dbReference>
<evidence type="ECO:0000256" key="6">
    <source>
        <dbReference type="ARBA" id="ARBA00023087"/>
    </source>
</evidence>
<evidence type="ECO:0000256" key="1">
    <source>
        <dbReference type="ARBA" id="ARBA00004191"/>
    </source>
</evidence>
<feature type="chain" id="PRO_5020185121" evidence="10">
    <location>
        <begin position="29"/>
        <end position="257"/>
    </location>
</feature>
<evidence type="ECO:0000259" key="11">
    <source>
        <dbReference type="PROSITE" id="PS50847"/>
    </source>
</evidence>
<evidence type="ECO:0000313" key="14">
    <source>
        <dbReference type="Proteomes" id="UP000308632"/>
    </source>
</evidence>
<proteinExistence type="predicted"/>
<evidence type="ECO:0000259" key="12">
    <source>
        <dbReference type="PROSITE" id="PS51884"/>
    </source>
</evidence>
<dbReference type="AlphaFoldDB" id="A0A4U5WXU3"/>
<dbReference type="Proteomes" id="UP000308632">
    <property type="component" value="Unassembled WGS sequence"/>
</dbReference>
<feature type="region of interest" description="Disordered" evidence="9">
    <location>
        <begin position="166"/>
        <end position="218"/>
    </location>
</feature>
<evidence type="ECO:0000256" key="9">
    <source>
        <dbReference type="SAM" id="MobiDB-lite"/>
    </source>
</evidence>
<dbReference type="RefSeq" id="WP_137302133.1">
    <property type="nucleotide sequence ID" value="NZ_BMVD01000005.1"/>
</dbReference>
<gene>
    <name evidence="13" type="ORF">E4U92_21830</name>
</gene>
<dbReference type="InterPro" id="IPR006311">
    <property type="entry name" value="TAT_signal"/>
</dbReference>
<feature type="domain" description="Chaplin" evidence="12">
    <location>
        <begin position="39"/>
        <end position="79"/>
    </location>
</feature>
<feature type="compositionally biased region" description="Basic residues" evidence="9">
    <location>
        <begin position="176"/>
        <end position="188"/>
    </location>
</feature>
<accession>A0A4U5WXU3</accession>
<feature type="domain" description="Gram-positive cocci surface proteins LPxTG" evidence="11">
    <location>
        <begin position="223"/>
        <end position="257"/>
    </location>
</feature>
<evidence type="ECO:0000313" key="13">
    <source>
        <dbReference type="EMBL" id="TKT07374.1"/>
    </source>
</evidence>
<dbReference type="EMBL" id="SZPR01000018">
    <property type="protein sequence ID" value="TKT07374.1"/>
    <property type="molecule type" value="Genomic_DNA"/>
</dbReference>
<keyword evidence="7" id="KW-0572">Peptidoglycan-anchor</keyword>
<organism evidence="13 14">
    <name type="scientific">Streptomyces galbus</name>
    <dbReference type="NCBI Taxonomy" id="33898"/>
    <lineage>
        <taxon>Bacteria</taxon>
        <taxon>Bacillati</taxon>
        <taxon>Actinomycetota</taxon>
        <taxon>Actinomycetes</taxon>
        <taxon>Kitasatosporales</taxon>
        <taxon>Streptomycetaceae</taxon>
        <taxon>Streptomyces</taxon>
    </lineage>
</organism>